<feature type="transmembrane region" description="Helical" evidence="9">
    <location>
        <begin position="123"/>
        <end position="147"/>
    </location>
</feature>
<dbReference type="Gene3D" id="1.10.287.70">
    <property type="match status" value="1"/>
</dbReference>
<evidence type="ECO:0000256" key="9">
    <source>
        <dbReference type="SAM" id="Phobius"/>
    </source>
</evidence>
<accession>A0AAV4QZH9</accession>
<feature type="domain" description="Ionotropic glutamate receptor C-terminal" evidence="10">
    <location>
        <begin position="60"/>
        <end position="335"/>
    </location>
</feature>
<dbReference type="Proteomes" id="UP001054837">
    <property type="component" value="Unassembled WGS sequence"/>
</dbReference>
<evidence type="ECO:0000256" key="3">
    <source>
        <dbReference type="ARBA" id="ARBA00022475"/>
    </source>
</evidence>
<evidence type="ECO:0000256" key="8">
    <source>
        <dbReference type="ARBA" id="ARBA00023180"/>
    </source>
</evidence>
<keyword evidence="6 9" id="KW-0472">Membrane</keyword>
<dbReference type="PANTHER" id="PTHR42643:SF24">
    <property type="entry name" value="IONOTROPIC RECEPTOR 60A"/>
    <property type="match status" value="1"/>
</dbReference>
<sequence>MQGDMRYAPETDLAGPIFINEQRASVVDFAFPIDFSELVIISGLVPANKNPFLIFKIFSVTAWLLVILAVFIFASTAYLIYTILPTNRKAKKSEAFFKYLWAFEKSFIGKDFGSNTRWFLRHIWFLPSFRLLQSIWFLGCLVLLNVYQGTMVSTYAADRLRPQIESLDDFLKYPDLIIGTYENAYPVMCLQKLVGTRLESVFHRMKKNLIKMDTGIPPWMDSVEQGKAAYISDSMYSKSMIGERFKQTDKCSVRVSTFDFCSGYIGLATRKGLPKAGLRKLDEAILRFSEGRLAQRHMLESVLYYDICSQNVENVRQPLDLMDLLGAFTILVTGLCVSLIFFVLELLMNRAVKKNK</sequence>
<keyword evidence="3" id="KW-1003">Cell membrane</keyword>
<feature type="transmembrane region" description="Helical" evidence="9">
    <location>
        <begin position="324"/>
        <end position="347"/>
    </location>
</feature>
<dbReference type="InterPro" id="IPR001320">
    <property type="entry name" value="Iontro_rcpt_C"/>
</dbReference>
<evidence type="ECO:0000256" key="1">
    <source>
        <dbReference type="ARBA" id="ARBA00004651"/>
    </source>
</evidence>
<evidence type="ECO:0000259" key="10">
    <source>
        <dbReference type="Pfam" id="PF00060"/>
    </source>
</evidence>
<comment type="subcellular location">
    <subcellularLocation>
        <location evidence="1">Cell membrane</location>
        <topology evidence="1">Multi-pass membrane protein</topology>
    </subcellularLocation>
</comment>
<dbReference type="PANTHER" id="PTHR42643">
    <property type="entry name" value="IONOTROPIC RECEPTOR 20A-RELATED"/>
    <property type="match status" value="1"/>
</dbReference>
<evidence type="ECO:0000256" key="5">
    <source>
        <dbReference type="ARBA" id="ARBA00022989"/>
    </source>
</evidence>
<dbReference type="GO" id="GO:0005886">
    <property type="term" value="C:plasma membrane"/>
    <property type="evidence" value="ECO:0007669"/>
    <property type="project" value="UniProtKB-SubCell"/>
</dbReference>
<evidence type="ECO:0000313" key="13">
    <source>
        <dbReference type="Proteomes" id="UP001054837"/>
    </source>
</evidence>
<evidence type="ECO:0000256" key="7">
    <source>
        <dbReference type="ARBA" id="ARBA00023170"/>
    </source>
</evidence>
<keyword evidence="13" id="KW-1185">Reference proteome</keyword>
<dbReference type="InterPro" id="IPR052192">
    <property type="entry name" value="Insect_Ionotropic_Sensory_Rcpt"/>
</dbReference>
<protein>
    <submittedName>
        <fullName evidence="11">Lig_chan-Glu_bd domain-containing protein</fullName>
    </submittedName>
</protein>
<comment type="caution">
    <text evidence="11">The sequence shown here is derived from an EMBL/GenBank/DDBJ whole genome shotgun (WGS) entry which is preliminary data.</text>
</comment>
<evidence type="ECO:0000313" key="12">
    <source>
        <dbReference type="EMBL" id="GIY32610.1"/>
    </source>
</evidence>
<evidence type="ECO:0000256" key="2">
    <source>
        <dbReference type="ARBA" id="ARBA00008685"/>
    </source>
</evidence>
<gene>
    <name evidence="11" type="primary">AVEN_3098_1</name>
    <name evidence="12" type="ORF">CDAR_36971</name>
    <name evidence="11" type="ORF">CDAR_68421</name>
</gene>
<dbReference type="EMBL" id="BPLQ01005250">
    <property type="protein sequence ID" value="GIY13532.1"/>
    <property type="molecule type" value="Genomic_DNA"/>
</dbReference>
<evidence type="ECO:0000313" key="11">
    <source>
        <dbReference type="EMBL" id="GIY13532.1"/>
    </source>
</evidence>
<reference evidence="11 13" key="1">
    <citation type="submission" date="2021-06" db="EMBL/GenBank/DDBJ databases">
        <title>Caerostris darwini draft genome.</title>
        <authorList>
            <person name="Kono N."/>
            <person name="Arakawa K."/>
        </authorList>
    </citation>
    <scope>NUCLEOTIDE SEQUENCE [LARGE SCALE GENOMIC DNA]</scope>
</reference>
<organism evidence="11 13">
    <name type="scientific">Caerostris darwini</name>
    <dbReference type="NCBI Taxonomy" id="1538125"/>
    <lineage>
        <taxon>Eukaryota</taxon>
        <taxon>Metazoa</taxon>
        <taxon>Ecdysozoa</taxon>
        <taxon>Arthropoda</taxon>
        <taxon>Chelicerata</taxon>
        <taxon>Arachnida</taxon>
        <taxon>Araneae</taxon>
        <taxon>Araneomorphae</taxon>
        <taxon>Entelegynae</taxon>
        <taxon>Araneoidea</taxon>
        <taxon>Araneidae</taxon>
        <taxon>Caerostris</taxon>
    </lineage>
</organism>
<keyword evidence="4 9" id="KW-0812">Transmembrane</keyword>
<dbReference type="Pfam" id="PF00060">
    <property type="entry name" value="Lig_chan"/>
    <property type="match status" value="1"/>
</dbReference>
<dbReference type="GO" id="GO:0015276">
    <property type="term" value="F:ligand-gated monoatomic ion channel activity"/>
    <property type="evidence" value="ECO:0007669"/>
    <property type="project" value="InterPro"/>
</dbReference>
<name>A0AAV4QZH9_9ARAC</name>
<comment type="similarity">
    <text evidence="2">Belongs to the glutamate-gated ion channel (TC 1.A.10.1) family.</text>
</comment>
<feature type="transmembrane region" description="Helical" evidence="9">
    <location>
        <begin position="60"/>
        <end position="84"/>
    </location>
</feature>
<evidence type="ECO:0000256" key="6">
    <source>
        <dbReference type="ARBA" id="ARBA00023136"/>
    </source>
</evidence>
<proteinExistence type="inferred from homology"/>
<dbReference type="GO" id="GO:0050906">
    <property type="term" value="P:detection of stimulus involved in sensory perception"/>
    <property type="evidence" value="ECO:0007669"/>
    <property type="project" value="UniProtKB-ARBA"/>
</dbReference>
<keyword evidence="8" id="KW-0325">Glycoprotein</keyword>
<dbReference type="SUPFAM" id="SSF53850">
    <property type="entry name" value="Periplasmic binding protein-like II"/>
    <property type="match status" value="1"/>
</dbReference>
<dbReference type="AlphaFoldDB" id="A0AAV4QZH9"/>
<dbReference type="EMBL" id="BPLQ01007824">
    <property type="protein sequence ID" value="GIY32610.1"/>
    <property type="molecule type" value="Genomic_DNA"/>
</dbReference>
<evidence type="ECO:0000256" key="4">
    <source>
        <dbReference type="ARBA" id="ARBA00022692"/>
    </source>
</evidence>
<keyword evidence="7" id="KW-0675">Receptor</keyword>
<keyword evidence="5 9" id="KW-1133">Transmembrane helix</keyword>